<evidence type="ECO:0000313" key="3">
    <source>
        <dbReference type="Proteomes" id="UP000247233"/>
    </source>
</evidence>
<name>A0A317X0A0_9EURO</name>
<feature type="compositionally biased region" description="Polar residues" evidence="1">
    <location>
        <begin position="486"/>
        <end position="496"/>
    </location>
</feature>
<dbReference type="RefSeq" id="XP_025403430.1">
    <property type="nucleotide sequence ID" value="XM_025547260.1"/>
</dbReference>
<dbReference type="STRING" id="1448321.A0A317X0A0"/>
<comment type="caution">
    <text evidence="2">The sequence shown here is derived from an EMBL/GenBank/DDBJ whole genome shotgun (WGS) entry which is preliminary data.</text>
</comment>
<keyword evidence="3" id="KW-1185">Reference proteome</keyword>
<dbReference type="Proteomes" id="UP000247233">
    <property type="component" value="Unassembled WGS sequence"/>
</dbReference>
<reference evidence="2 3" key="1">
    <citation type="submission" date="2016-12" db="EMBL/GenBank/DDBJ databases">
        <title>The genomes of Aspergillus section Nigri reveals drivers in fungal speciation.</title>
        <authorList>
            <consortium name="DOE Joint Genome Institute"/>
            <person name="Vesth T.C."/>
            <person name="Nybo J."/>
            <person name="Theobald S."/>
            <person name="Brandl J."/>
            <person name="Frisvad J.C."/>
            <person name="Nielsen K.F."/>
            <person name="Lyhne E.K."/>
            <person name="Kogle M.E."/>
            <person name="Kuo A."/>
            <person name="Riley R."/>
            <person name="Clum A."/>
            <person name="Nolan M."/>
            <person name="Lipzen A."/>
            <person name="Salamov A."/>
            <person name="Henrissat B."/>
            <person name="Wiebenga A."/>
            <person name="De Vries R.P."/>
            <person name="Grigoriev I.V."/>
            <person name="Mortensen U.H."/>
            <person name="Andersen M.R."/>
            <person name="Baker S.E."/>
        </authorList>
    </citation>
    <scope>NUCLEOTIDE SEQUENCE [LARGE SCALE GENOMIC DNA]</scope>
    <source>
        <strain evidence="2 3">CBS 117.55</strain>
    </source>
</reference>
<gene>
    <name evidence="2" type="ORF">BO70DRAFT_410606</name>
</gene>
<dbReference type="AlphaFoldDB" id="A0A317X0A0"/>
<dbReference type="VEuPathDB" id="FungiDB:BO70DRAFT_410606"/>
<proteinExistence type="predicted"/>
<accession>A0A317X0A0</accession>
<sequence length="526" mass="59379">MSIAYPEGECFFKRSALKTSTYDPDKPEHFYAHFMIEYIWNRPAFHGSDSTTSQYELYYHPRSAYRVVKGENWNTNYGNWDRISILYGKNPHSDKYRCVEHNLCVNGNRFRDQEKGGSLEPWFMVMPMPLFAKREEWILIDRTACIRAIYIPVAQQASEDYPEVCTFLHVNLAIQRDVSIMTHREIRDLDTYNDYIIVDRAETFPLDSTLGLVVDGRWTLAVSVRKLVTLLSLPRALRGHNCFSSHSIVMVDRKLTPTTGAEVKKFSDSADLSWTTVAGANYGLAIQWKPPQATTWLVGFIQNSLTIAVGFIPVIGPLAAVCFPLAWTAVTNPENFESTLKWVIPVADLAMHVSEEVRKSAKEQEKYLPTGWTGNPGEVFGFTYRKTESGTQPATDKKAAPAKSVPPETIKKYEAIRNFKYWSLMKPASAPAPQPVKAKDAPPKAKQVKSVPELPLQTPEKPSLDDLKPSPSFQFASQVLFGSGDISATTENNQGIFQKDSDESEEASANLYDWMDDYLHEELSGD</sequence>
<protein>
    <submittedName>
        <fullName evidence="2">Uncharacterized protein</fullName>
    </submittedName>
</protein>
<feature type="region of interest" description="Disordered" evidence="1">
    <location>
        <begin position="486"/>
        <end position="509"/>
    </location>
</feature>
<organism evidence="2 3">
    <name type="scientific">Aspergillus heteromorphus CBS 117.55</name>
    <dbReference type="NCBI Taxonomy" id="1448321"/>
    <lineage>
        <taxon>Eukaryota</taxon>
        <taxon>Fungi</taxon>
        <taxon>Dikarya</taxon>
        <taxon>Ascomycota</taxon>
        <taxon>Pezizomycotina</taxon>
        <taxon>Eurotiomycetes</taxon>
        <taxon>Eurotiomycetidae</taxon>
        <taxon>Eurotiales</taxon>
        <taxon>Aspergillaceae</taxon>
        <taxon>Aspergillus</taxon>
        <taxon>Aspergillus subgen. Circumdati</taxon>
    </lineage>
</organism>
<evidence type="ECO:0000256" key="1">
    <source>
        <dbReference type="SAM" id="MobiDB-lite"/>
    </source>
</evidence>
<dbReference type="EMBL" id="MSFL01000002">
    <property type="protein sequence ID" value="PWY90987.1"/>
    <property type="molecule type" value="Genomic_DNA"/>
</dbReference>
<dbReference type="GeneID" id="37069497"/>
<evidence type="ECO:0000313" key="2">
    <source>
        <dbReference type="EMBL" id="PWY90987.1"/>
    </source>
</evidence>
<dbReference type="OrthoDB" id="4770905at2759"/>
<feature type="region of interest" description="Disordered" evidence="1">
    <location>
        <begin position="430"/>
        <end position="469"/>
    </location>
</feature>